<sequence>MSKKSIIKVITLLIILYSLNVSQAYAWKVKTHVYSANLILEDVSDGFVEIKPYGEFEVLPEYAEILRQYPEYYRAGALGPDLMPDILIGQTIFHPGNTYQTPGDMINTFWHLANELPDYVPSQMQQSMSNYISSTVQIDVIPPKDENDPANDFLRMNNKQQAKAYVLGFMAHAAGDYFGHSYINKWAEKPWPNVVDGINAEEKNIIKRHSVLESYIDSKIPSKYKTRQYNLIKVPQRFLFDTMLVDGELNMHNIALDSRMAQFFGDTECVPPHMELFFAIRDACASRIQTINNNKNGNAWDQFVWGISLQAAQKAYCEAWIEDIDRGLGAWIDANERAAQTMVIDGYGMEQYKDELKKWYDEHFLSMLGYPDVAVSVKNDLGSVSDFIMEIVPNSVEQDYKAAKQDAINYAVKKVFNIDLNEWMTLLNPPLSSMQTGGLFRLGSFDTINQEMGNFATCTNTNDQEFAPFKNTLTLMKLTLIGEPGIQELRRVSGSGGSLSFPPFKNTMTYFIRNMDVGYDWNNGSPLMGFFMWGSNEDKNKILNLIFDLNPEGVRPTFSDMTQGPIEIVPGPREYGSVPDIYVKYQNAPNQINATIGLYSTDSFIKNPEQWKNIAGKVNSDFLVTTPGKAGKYHFRIYDNNNVLLAVSNEIEVVAVEKENNNSSQTTTTKPTDANTQPPAVDNGALNGNGLDLTYYRSRVNQTLNITVTGRLDGSVWGNGIYTDDSDVSTAAVHAGIVKCGETKTVRVTILPGQSSYEGSWRNGVRSEDYIEFDGSFKFTDVSLPLSEQGLTEGIGTTTREEDLYLVEYQGMHGTVINLIVTGDTEGDVWGTDVYTDDSDISAAAVHAGILKVGETKTISITILPGQSSYRGTLRNGVESGDYGEWDGSFKFNDVSAAPTPVNDLNEQDDITGVKNKYYAETNDSSIFELAENSFIMLQIDNPNMT</sequence>
<dbReference type="InterPro" id="IPR051957">
    <property type="entry name" value="CRISP-LCCL_domain"/>
</dbReference>
<dbReference type="AlphaFoldDB" id="A0A562J446"/>
<reference evidence="3 4" key="1">
    <citation type="submission" date="2019-07" db="EMBL/GenBank/DDBJ databases">
        <title>Genomic Encyclopedia of Type Strains, Phase I: the one thousand microbial genomes (KMG-I) project.</title>
        <authorList>
            <person name="Kyrpides N."/>
        </authorList>
    </citation>
    <scope>NUCLEOTIDE SEQUENCE [LARGE SCALE GENOMIC DNA]</scope>
    <source>
        <strain evidence="3 4">DSM 13558</strain>
    </source>
</reference>
<dbReference type="InterPro" id="IPR029002">
    <property type="entry name" value="PLPC/GPLD1"/>
</dbReference>
<evidence type="ECO:0000313" key="4">
    <source>
        <dbReference type="Proteomes" id="UP000315343"/>
    </source>
</evidence>
<dbReference type="PANTHER" id="PTHR31331">
    <property type="entry name" value="LCCL DOMAIN PROTEIN (AFU_ORTHOLOGUE AFUA_5G08630)"/>
    <property type="match status" value="1"/>
</dbReference>
<name>A0A562J446_9FIRM</name>
<dbReference type="SMART" id="SM00603">
    <property type="entry name" value="LCCL"/>
    <property type="match status" value="2"/>
</dbReference>
<proteinExistence type="predicted"/>
<dbReference type="Pfam" id="PF00882">
    <property type="entry name" value="Zn_dep_PLPC"/>
    <property type="match status" value="1"/>
</dbReference>
<dbReference type="Proteomes" id="UP000315343">
    <property type="component" value="Unassembled WGS sequence"/>
</dbReference>
<dbReference type="PROSITE" id="PS50820">
    <property type="entry name" value="LCCL"/>
    <property type="match status" value="2"/>
</dbReference>
<feature type="region of interest" description="Disordered" evidence="1">
    <location>
        <begin position="657"/>
        <end position="684"/>
    </location>
</feature>
<dbReference type="InterPro" id="IPR004043">
    <property type="entry name" value="LCCL"/>
</dbReference>
<dbReference type="Pfam" id="PF03815">
    <property type="entry name" value="LCCL"/>
    <property type="match status" value="2"/>
</dbReference>
<organism evidence="3 4">
    <name type="scientific">Sedimentibacter saalensis</name>
    <dbReference type="NCBI Taxonomy" id="130788"/>
    <lineage>
        <taxon>Bacteria</taxon>
        <taxon>Bacillati</taxon>
        <taxon>Bacillota</taxon>
        <taxon>Tissierellia</taxon>
        <taxon>Sedimentibacter</taxon>
    </lineage>
</organism>
<feature type="compositionally biased region" description="Polar residues" evidence="1">
    <location>
        <begin position="661"/>
        <end position="678"/>
    </location>
</feature>
<dbReference type="SUPFAM" id="SSF69848">
    <property type="entry name" value="LCCL domain"/>
    <property type="match status" value="2"/>
</dbReference>
<dbReference type="InterPro" id="IPR036609">
    <property type="entry name" value="LCCL_sf"/>
</dbReference>
<feature type="domain" description="LCCL" evidence="2">
    <location>
        <begin position="828"/>
        <end position="890"/>
    </location>
</feature>
<dbReference type="RefSeq" id="WP_145086530.1">
    <property type="nucleotide sequence ID" value="NZ_VLKH01000013.1"/>
</dbReference>
<gene>
    <name evidence="3" type="ORF">LY60_03422</name>
</gene>
<protein>
    <submittedName>
        <fullName evidence="3">LCCL domain-containing protein</fullName>
    </submittedName>
</protein>
<comment type="caution">
    <text evidence="3">The sequence shown here is derived from an EMBL/GenBank/DDBJ whole genome shotgun (WGS) entry which is preliminary data.</text>
</comment>
<evidence type="ECO:0000259" key="2">
    <source>
        <dbReference type="PROSITE" id="PS50820"/>
    </source>
</evidence>
<evidence type="ECO:0000256" key="1">
    <source>
        <dbReference type="SAM" id="MobiDB-lite"/>
    </source>
</evidence>
<dbReference type="EMBL" id="VLKH01000013">
    <property type="protein sequence ID" value="TWH77655.1"/>
    <property type="molecule type" value="Genomic_DNA"/>
</dbReference>
<dbReference type="PANTHER" id="PTHR31331:SF1">
    <property type="entry name" value="CYSTEINE RICH SECRETORY PROTEIN LCCL DOMAIN CONTAINING 2"/>
    <property type="match status" value="1"/>
</dbReference>
<feature type="domain" description="LCCL" evidence="2">
    <location>
        <begin position="715"/>
        <end position="777"/>
    </location>
</feature>
<dbReference type="Gene3D" id="2.170.130.20">
    <property type="entry name" value="LCCL-like domain"/>
    <property type="match status" value="2"/>
</dbReference>
<accession>A0A562J446</accession>
<dbReference type="OrthoDB" id="57050at2"/>
<keyword evidence="4" id="KW-1185">Reference proteome</keyword>
<evidence type="ECO:0000313" key="3">
    <source>
        <dbReference type="EMBL" id="TWH77655.1"/>
    </source>
</evidence>